<feature type="domain" description="Ig-like" evidence="13">
    <location>
        <begin position="384"/>
        <end position="472"/>
    </location>
</feature>
<protein>
    <recommendedName>
        <fullName evidence="13">Ig-like domain-containing protein</fullName>
    </recommendedName>
</protein>
<feature type="non-terminal residue" evidence="14">
    <location>
        <position position="510"/>
    </location>
</feature>
<evidence type="ECO:0000256" key="7">
    <source>
        <dbReference type="ARBA" id="ARBA00022989"/>
    </source>
</evidence>
<keyword evidence="9" id="KW-1015">Disulfide bond</keyword>
<evidence type="ECO:0000256" key="3">
    <source>
        <dbReference type="ARBA" id="ARBA00006909"/>
    </source>
</evidence>
<dbReference type="FunFam" id="3.30.500.10:FF:000001">
    <property type="entry name" value="H-2 class I histocompatibility antigen, alpha chain"/>
    <property type="match status" value="1"/>
</dbReference>
<name>A0AAW0H5E1_MYOGA</name>
<dbReference type="InterPro" id="IPR011161">
    <property type="entry name" value="MHC_I-like_Ag-recog"/>
</dbReference>
<dbReference type="GO" id="GO:0042612">
    <property type="term" value="C:MHC class I protein complex"/>
    <property type="evidence" value="ECO:0007669"/>
    <property type="project" value="UniProtKB-KW"/>
</dbReference>
<dbReference type="EMBL" id="JBBHLL010000776">
    <property type="protein sequence ID" value="KAK7797782.1"/>
    <property type="molecule type" value="Genomic_DNA"/>
</dbReference>
<evidence type="ECO:0000256" key="6">
    <source>
        <dbReference type="ARBA" id="ARBA00022859"/>
    </source>
</evidence>
<evidence type="ECO:0000259" key="13">
    <source>
        <dbReference type="PROSITE" id="PS50835"/>
    </source>
</evidence>
<dbReference type="GO" id="GO:0002476">
    <property type="term" value="P:antigen processing and presentation of endogenous peptide antigen via MHC class Ib"/>
    <property type="evidence" value="ECO:0007669"/>
    <property type="project" value="TreeGrafter"/>
</dbReference>
<dbReference type="InterPro" id="IPR050208">
    <property type="entry name" value="MHC_class-I_related"/>
</dbReference>
<accession>A0AAW0H5E1</accession>
<keyword evidence="8 12" id="KW-0472">Membrane</keyword>
<dbReference type="GO" id="GO:0006955">
    <property type="term" value="P:immune response"/>
    <property type="evidence" value="ECO:0007669"/>
    <property type="project" value="TreeGrafter"/>
</dbReference>
<evidence type="ECO:0000256" key="1">
    <source>
        <dbReference type="ARBA" id="ARBA00002297"/>
    </source>
</evidence>
<keyword evidence="6" id="KW-0391">Immunity</keyword>
<comment type="subcellular location">
    <subcellularLocation>
        <location evidence="2">Membrane</location>
        <topology evidence="2">Single-pass type I membrane protein</topology>
    </subcellularLocation>
</comment>
<dbReference type="GO" id="GO:0002486">
    <property type="term" value="P:antigen processing and presentation of endogenous peptide antigen via MHC class I via ER pathway, TAP-independent"/>
    <property type="evidence" value="ECO:0007669"/>
    <property type="project" value="TreeGrafter"/>
</dbReference>
<dbReference type="InterPro" id="IPR007110">
    <property type="entry name" value="Ig-like_dom"/>
</dbReference>
<dbReference type="GO" id="GO:0005615">
    <property type="term" value="C:extracellular space"/>
    <property type="evidence" value="ECO:0007669"/>
    <property type="project" value="TreeGrafter"/>
</dbReference>
<evidence type="ECO:0000256" key="4">
    <source>
        <dbReference type="ARBA" id="ARBA00022451"/>
    </source>
</evidence>
<sequence>PPKTNVTHHPRPKGGVTLKCWALSFYPADITLTWQRDEEDLTQDMDLIETRPAGDGTFQKWAAVVVPSGEEQRYTCHVLHEGLPEPLVLKWGKGVCVGPESVLGKAGALLQTLSRARLPHFCPLLLSLPEPPLSPISPIMRIIAGLILFEVLVSGAVAAIVMRKSTVRIRTVSEIWALLSPGSGAMVPRSGRVQSQLGPLVGSHSLRYFTTSLYDPEFRKPRITVVSYVDNTQILSFDSKAASQRVEPRVPFIAEDGEHLEELTRISRRILIAGQVDLWSLFGYHSQKGSHTIQWLSGCDIGPDHRFLRGYKNVGYEGQDYISLTKDLHSWIAVDTKEAQITRRKWEAAGTAMLWRSFLEGTCVEWLLKYLDEGKEVLQRADPPKTNVTHHPRPEGGATLKCWALSFYPADITLTWQRDEEDLTQNMDLIETRPAGDGTFQKWAAVVVPAGEEQRYTCHVLHEGLPEPLVLKWEPPPSPTTPIMGIIAGLILLGVLVAGAVAAIVMRKST</sequence>
<evidence type="ECO:0000256" key="9">
    <source>
        <dbReference type="ARBA" id="ARBA00023157"/>
    </source>
</evidence>
<organism evidence="14 15">
    <name type="scientific">Myodes glareolus</name>
    <name type="common">Bank vole</name>
    <name type="synonym">Clethrionomys glareolus</name>
    <dbReference type="NCBI Taxonomy" id="447135"/>
    <lineage>
        <taxon>Eukaryota</taxon>
        <taxon>Metazoa</taxon>
        <taxon>Chordata</taxon>
        <taxon>Craniata</taxon>
        <taxon>Vertebrata</taxon>
        <taxon>Euteleostomi</taxon>
        <taxon>Mammalia</taxon>
        <taxon>Eutheria</taxon>
        <taxon>Euarchontoglires</taxon>
        <taxon>Glires</taxon>
        <taxon>Rodentia</taxon>
        <taxon>Myomorpha</taxon>
        <taxon>Muroidea</taxon>
        <taxon>Cricetidae</taxon>
        <taxon>Arvicolinae</taxon>
        <taxon>Myodes</taxon>
    </lineage>
</organism>
<dbReference type="PANTHER" id="PTHR16675">
    <property type="entry name" value="MHC CLASS I-RELATED"/>
    <property type="match status" value="1"/>
</dbReference>
<evidence type="ECO:0000256" key="5">
    <source>
        <dbReference type="ARBA" id="ARBA00022692"/>
    </source>
</evidence>
<keyword evidence="5 12" id="KW-0812">Transmembrane</keyword>
<dbReference type="GO" id="GO:0030670">
    <property type="term" value="C:phagocytic vesicle membrane"/>
    <property type="evidence" value="ECO:0007669"/>
    <property type="project" value="UniProtKB-ARBA"/>
</dbReference>
<evidence type="ECO:0000256" key="10">
    <source>
        <dbReference type="ARBA" id="ARBA00023180"/>
    </source>
</evidence>
<feature type="domain" description="Ig-like" evidence="13">
    <location>
        <begin position="2"/>
        <end position="90"/>
    </location>
</feature>
<dbReference type="CDD" id="cd07698">
    <property type="entry name" value="IgC1_MHC_I_alpha3"/>
    <property type="match status" value="2"/>
</dbReference>
<comment type="caution">
    <text evidence="14">The sequence shown here is derived from an EMBL/GenBank/DDBJ whole genome shotgun (WGS) entry which is preliminary data.</text>
</comment>
<keyword evidence="4" id="KW-0490">MHC I</keyword>
<feature type="non-terminal residue" evidence="14">
    <location>
        <position position="1"/>
    </location>
</feature>
<evidence type="ECO:0000313" key="14">
    <source>
        <dbReference type="EMBL" id="KAK7797782.1"/>
    </source>
</evidence>
<keyword evidence="15" id="KW-1185">Reference proteome</keyword>
<reference evidence="14 15" key="1">
    <citation type="journal article" date="2023" name="bioRxiv">
        <title>Conserved and derived expression patterns and positive selection on dental genes reveal complex evolutionary context of ever-growing rodent molars.</title>
        <authorList>
            <person name="Calamari Z.T."/>
            <person name="Song A."/>
            <person name="Cohen E."/>
            <person name="Akter M."/>
            <person name="Roy R.D."/>
            <person name="Hallikas O."/>
            <person name="Christensen M.M."/>
            <person name="Li P."/>
            <person name="Marangoni P."/>
            <person name="Jernvall J."/>
            <person name="Klein O.D."/>
        </authorList>
    </citation>
    <scope>NUCLEOTIDE SEQUENCE [LARGE SCALE GENOMIC DNA]</scope>
    <source>
        <strain evidence="14">V071</strain>
    </source>
</reference>
<dbReference type="Pfam" id="PF07654">
    <property type="entry name" value="C1-set"/>
    <property type="match status" value="2"/>
</dbReference>
<comment type="similarity">
    <text evidence="3 11">Belongs to the MHC class I family.</text>
</comment>
<dbReference type="Gene3D" id="2.60.40.10">
    <property type="entry name" value="Immunoglobulins"/>
    <property type="match status" value="2"/>
</dbReference>
<dbReference type="GO" id="GO:0042605">
    <property type="term" value="F:peptide antigen binding"/>
    <property type="evidence" value="ECO:0007669"/>
    <property type="project" value="TreeGrafter"/>
</dbReference>
<dbReference type="InterPro" id="IPR036179">
    <property type="entry name" value="Ig-like_dom_sf"/>
</dbReference>
<dbReference type="InterPro" id="IPR001039">
    <property type="entry name" value="MHC_I_a_a1/a2"/>
</dbReference>
<dbReference type="GO" id="GO:0005102">
    <property type="term" value="F:signaling receptor binding"/>
    <property type="evidence" value="ECO:0007669"/>
    <property type="project" value="TreeGrafter"/>
</dbReference>
<dbReference type="PRINTS" id="PR01638">
    <property type="entry name" value="MHCCLASSI"/>
</dbReference>
<dbReference type="FunFam" id="2.60.40.10:FF:000014">
    <property type="entry name" value="H-2 class I histocompatibility antigen, alpha chain"/>
    <property type="match status" value="2"/>
</dbReference>
<evidence type="ECO:0000256" key="12">
    <source>
        <dbReference type="SAM" id="Phobius"/>
    </source>
</evidence>
<evidence type="ECO:0000256" key="11">
    <source>
        <dbReference type="RuleBase" id="RU004439"/>
    </source>
</evidence>
<dbReference type="InterPro" id="IPR037055">
    <property type="entry name" value="MHC_I-like_Ag-recog_sf"/>
</dbReference>
<comment type="function">
    <text evidence="1">Involved in the presentation of foreign antigens to the immune system.</text>
</comment>
<keyword evidence="10" id="KW-0325">Glycoprotein</keyword>
<dbReference type="InterPro" id="IPR013783">
    <property type="entry name" value="Ig-like_fold"/>
</dbReference>
<dbReference type="GO" id="GO:0098553">
    <property type="term" value="C:lumenal side of endoplasmic reticulum membrane"/>
    <property type="evidence" value="ECO:0007669"/>
    <property type="project" value="UniProtKB-ARBA"/>
</dbReference>
<dbReference type="SUPFAM" id="SSF48726">
    <property type="entry name" value="Immunoglobulin"/>
    <property type="match status" value="2"/>
</dbReference>
<dbReference type="PANTHER" id="PTHR16675:SF169">
    <property type="entry name" value="HLA CLASS I HISTOCOMPATIBILITY ANTIGEN, ALPHA CHAIN G"/>
    <property type="match status" value="1"/>
</dbReference>
<feature type="transmembrane region" description="Helical" evidence="12">
    <location>
        <begin position="483"/>
        <end position="506"/>
    </location>
</feature>
<dbReference type="Gene3D" id="3.30.500.10">
    <property type="entry name" value="MHC class I-like antigen recognition-like"/>
    <property type="match status" value="1"/>
</dbReference>
<dbReference type="Pfam" id="PF00129">
    <property type="entry name" value="MHC_I"/>
    <property type="match status" value="1"/>
</dbReference>
<dbReference type="Proteomes" id="UP001488838">
    <property type="component" value="Unassembled WGS sequence"/>
</dbReference>
<evidence type="ECO:0000256" key="2">
    <source>
        <dbReference type="ARBA" id="ARBA00004479"/>
    </source>
</evidence>
<evidence type="ECO:0000313" key="15">
    <source>
        <dbReference type="Proteomes" id="UP001488838"/>
    </source>
</evidence>
<dbReference type="InterPro" id="IPR003597">
    <property type="entry name" value="Ig_C1-set"/>
</dbReference>
<dbReference type="PROSITE" id="PS50835">
    <property type="entry name" value="IG_LIKE"/>
    <property type="match status" value="2"/>
</dbReference>
<keyword evidence="7 12" id="KW-1133">Transmembrane helix</keyword>
<proteinExistence type="inferred from homology"/>
<dbReference type="InterPro" id="IPR011162">
    <property type="entry name" value="MHC_I/II-like_Ag-recog"/>
</dbReference>
<dbReference type="SMART" id="SM00407">
    <property type="entry name" value="IGc1"/>
    <property type="match status" value="2"/>
</dbReference>
<dbReference type="AlphaFoldDB" id="A0AAW0H5E1"/>
<evidence type="ECO:0000256" key="8">
    <source>
        <dbReference type="ARBA" id="ARBA00023136"/>
    </source>
</evidence>
<gene>
    <name evidence="14" type="ORF">U0070_011212</name>
</gene>
<dbReference type="GO" id="GO:0009897">
    <property type="term" value="C:external side of plasma membrane"/>
    <property type="evidence" value="ECO:0007669"/>
    <property type="project" value="TreeGrafter"/>
</dbReference>
<dbReference type="SUPFAM" id="SSF54452">
    <property type="entry name" value="MHC antigen-recognition domain"/>
    <property type="match status" value="1"/>
</dbReference>
<dbReference type="GO" id="GO:0001916">
    <property type="term" value="P:positive regulation of T cell mediated cytotoxicity"/>
    <property type="evidence" value="ECO:0007669"/>
    <property type="project" value="TreeGrafter"/>
</dbReference>